<dbReference type="PANTHER" id="PTHR34824">
    <property type="entry name" value="HEAT-INDUCIBLE TRANSCRIPTION REPRESSOR HRCA"/>
    <property type="match status" value="1"/>
</dbReference>
<dbReference type="InterPro" id="IPR036388">
    <property type="entry name" value="WH-like_DNA-bd_sf"/>
</dbReference>
<evidence type="ECO:0000313" key="6">
    <source>
        <dbReference type="EMBL" id="OGY89303.1"/>
    </source>
</evidence>
<name>A0A1G2BJB1_9BACT</name>
<keyword evidence="4" id="KW-0804">Transcription</keyword>
<accession>A0A1G2BJB1</accession>
<evidence type="ECO:0000313" key="7">
    <source>
        <dbReference type="Proteomes" id="UP000177817"/>
    </source>
</evidence>
<reference evidence="6 7" key="1">
    <citation type="journal article" date="2016" name="Nat. Commun.">
        <title>Thousands of microbial genomes shed light on interconnected biogeochemical processes in an aquifer system.</title>
        <authorList>
            <person name="Anantharaman K."/>
            <person name="Brown C.T."/>
            <person name="Hug L.A."/>
            <person name="Sharon I."/>
            <person name="Castelle C.J."/>
            <person name="Probst A.J."/>
            <person name="Thomas B.C."/>
            <person name="Singh A."/>
            <person name="Wilkins M.J."/>
            <person name="Karaoz U."/>
            <person name="Brodie E.L."/>
            <person name="Williams K.H."/>
            <person name="Hubbard S.S."/>
            <person name="Banfield J.F."/>
        </authorList>
    </citation>
    <scope>NUCLEOTIDE SEQUENCE [LARGE SCALE GENOMIC DNA]</scope>
</reference>
<proteinExistence type="predicted"/>
<evidence type="ECO:0000256" key="2">
    <source>
        <dbReference type="ARBA" id="ARBA00023015"/>
    </source>
</evidence>
<feature type="domain" description="Heat-inducible transcription repressor HrcA C-terminal" evidence="5">
    <location>
        <begin position="100"/>
        <end position="212"/>
    </location>
</feature>
<keyword evidence="3" id="KW-0346">Stress response</keyword>
<dbReference type="InterPro" id="IPR029016">
    <property type="entry name" value="GAF-like_dom_sf"/>
</dbReference>
<dbReference type="Gene3D" id="3.30.450.40">
    <property type="match status" value="1"/>
</dbReference>
<dbReference type="PANTHER" id="PTHR34824:SF1">
    <property type="entry name" value="HEAT-INDUCIBLE TRANSCRIPTION REPRESSOR HRCA"/>
    <property type="match status" value="1"/>
</dbReference>
<protein>
    <recommendedName>
        <fullName evidence="5">Heat-inducible transcription repressor HrcA C-terminal domain-containing protein</fullName>
    </recommendedName>
</protein>
<keyword evidence="2" id="KW-0805">Transcription regulation</keyword>
<dbReference type="InterPro" id="IPR021153">
    <property type="entry name" value="HrcA_C"/>
</dbReference>
<dbReference type="EMBL" id="MHKK01000037">
    <property type="protein sequence ID" value="OGY89303.1"/>
    <property type="molecule type" value="Genomic_DNA"/>
</dbReference>
<dbReference type="SUPFAM" id="SSF46785">
    <property type="entry name" value="Winged helix' DNA-binding domain"/>
    <property type="match status" value="1"/>
</dbReference>
<dbReference type="InterPro" id="IPR002571">
    <property type="entry name" value="HrcA"/>
</dbReference>
<gene>
    <name evidence="6" type="ORF">A2677_03720</name>
</gene>
<dbReference type="Gene3D" id="1.10.10.10">
    <property type="entry name" value="Winged helix-like DNA-binding domain superfamily/Winged helix DNA-binding domain"/>
    <property type="match status" value="1"/>
</dbReference>
<sequence length="223" mass="24319">MNVRQEELLFKLTEAYLTTADPVSSGLLAHKAGFSISSATIRNELVQLEEEGFLYQPHTSAGRIPTLKGIERYIAQVREAALLSEGEQVRLEAIFKHDGLRGLAKEAAAYCKAAAVVARNGNDFYYTGFSNLFSAPECSNAQLVRAVSRSIDALEDALPQFIESGQSSSPKLYLGKHNPLGADCAVMFIGDGKHAKTLVGIISMVRTNYKKNMAVLKSISQYL</sequence>
<dbReference type="Pfam" id="PF01628">
    <property type="entry name" value="HrcA"/>
    <property type="match status" value="1"/>
</dbReference>
<dbReference type="GO" id="GO:0045892">
    <property type="term" value="P:negative regulation of DNA-templated transcription"/>
    <property type="evidence" value="ECO:0007669"/>
    <property type="project" value="TreeGrafter"/>
</dbReference>
<keyword evidence="1" id="KW-0678">Repressor</keyword>
<dbReference type="InterPro" id="IPR036390">
    <property type="entry name" value="WH_DNA-bd_sf"/>
</dbReference>
<evidence type="ECO:0000256" key="4">
    <source>
        <dbReference type="ARBA" id="ARBA00023163"/>
    </source>
</evidence>
<evidence type="ECO:0000256" key="3">
    <source>
        <dbReference type="ARBA" id="ARBA00023016"/>
    </source>
</evidence>
<organism evidence="6 7">
    <name type="scientific">Candidatus Komeilibacteria bacterium RIFCSPHIGHO2_01_FULL_52_14</name>
    <dbReference type="NCBI Taxonomy" id="1798549"/>
    <lineage>
        <taxon>Bacteria</taxon>
        <taxon>Candidatus Komeiliibacteriota</taxon>
    </lineage>
</organism>
<evidence type="ECO:0000256" key="1">
    <source>
        <dbReference type="ARBA" id="ARBA00022491"/>
    </source>
</evidence>
<dbReference type="AlphaFoldDB" id="A0A1G2BJB1"/>
<comment type="caution">
    <text evidence="6">The sequence shown here is derived from an EMBL/GenBank/DDBJ whole genome shotgun (WGS) entry which is preliminary data.</text>
</comment>
<dbReference type="GO" id="GO:0003677">
    <property type="term" value="F:DNA binding"/>
    <property type="evidence" value="ECO:0007669"/>
    <property type="project" value="InterPro"/>
</dbReference>
<evidence type="ECO:0000259" key="5">
    <source>
        <dbReference type="Pfam" id="PF01628"/>
    </source>
</evidence>
<dbReference type="Proteomes" id="UP000177817">
    <property type="component" value="Unassembled WGS sequence"/>
</dbReference>